<dbReference type="SUPFAM" id="SSF52058">
    <property type="entry name" value="L domain-like"/>
    <property type="match status" value="1"/>
</dbReference>
<evidence type="ECO:0000256" key="7">
    <source>
        <dbReference type="SAM" id="Phobius"/>
    </source>
</evidence>
<dbReference type="Pfam" id="PF13855">
    <property type="entry name" value="LRR_8"/>
    <property type="match status" value="1"/>
</dbReference>
<feature type="non-terminal residue" evidence="9">
    <location>
        <position position="1353"/>
    </location>
</feature>
<dbReference type="InterPro" id="IPR051848">
    <property type="entry name" value="PGIP"/>
</dbReference>
<dbReference type="InterPro" id="IPR032675">
    <property type="entry name" value="LRR_dom_sf"/>
</dbReference>
<evidence type="ECO:0000313" key="10">
    <source>
        <dbReference type="Proteomes" id="UP001165082"/>
    </source>
</evidence>
<protein>
    <recommendedName>
        <fullName evidence="8">Ion transport domain-containing protein</fullName>
    </recommendedName>
</protein>
<feature type="transmembrane region" description="Helical" evidence="7">
    <location>
        <begin position="965"/>
        <end position="982"/>
    </location>
</feature>
<comment type="subcellular location">
    <subcellularLocation>
        <location evidence="2">Cell envelope</location>
    </subcellularLocation>
    <subcellularLocation>
        <location evidence="1">Membrane</location>
        <topology evidence="1">Multi-pass membrane protein</topology>
    </subcellularLocation>
</comment>
<dbReference type="OrthoDB" id="39446at2759"/>
<dbReference type="InterPro" id="IPR002110">
    <property type="entry name" value="Ankyrin_rpt"/>
</dbReference>
<proteinExistence type="predicted"/>
<feature type="region of interest" description="Disordered" evidence="6">
    <location>
        <begin position="1305"/>
        <end position="1353"/>
    </location>
</feature>
<feature type="transmembrane region" description="Helical" evidence="7">
    <location>
        <begin position="1138"/>
        <end position="1157"/>
    </location>
</feature>
<comment type="caution">
    <text evidence="9">The sequence shown here is derived from an EMBL/GenBank/DDBJ whole genome shotgun (WGS) entry which is preliminary data.</text>
</comment>
<keyword evidence="4 7" id="KW-1133">Transmembrane helix</keyword>
<feature type="domain" description="Ion transport" evidence="8">
    <location>
        <begin position="931"/>
        <end position="1162"/>
    </location>
</feature>
<evidence type="ECO:0000256" key="1">
    <source>
        <dbReference type="ARBA" id="ARBA00004141"/>
    </source>
</evidence>
<evidence type="ECO:0000256" key="5">
    <source>
        <dbReference type="ARBA" id="ARBA00023136"/>
    </source>
</evidence>
<dbReference type="Pfam" id="PF00023">
    <property type="entry name" value="Ank"/>
    <property type="match status" value="1"/>
</dbReference>
<organism evidence="9 10">
    <name type="scientific">Triparma retinervis</name>
    <dbReference type="NCBI Taxonomy" id="2557542"/>
    <lineage>
        <taxon>Eukaryota</taxon>
        <taxon>Sar</taxon>
        <taxon>Stramenopiles</taxon>
        <taxon>Ochrophyta</taxon>
        <taxon>Bolidophyceae</taxon>
        <taxon>Parmales</taxon>
        <taxon>Triparmaceae</taxon>
        <taxon>Triparma</taxon>
    </lineage>
</organism>
<feature type="compositionally biased region" description="Basic and acidic residues" evidence="6">
    <location>
        <begin position="1338"/>
        <end position="1353"/>
    </location>
</feature>
<reference evidence="9" key="1">
    <citation type="submission" date="2022-07" db="EMBL/GenBank/DDBJ databases">
        <title>Genome analysis of Parmales, a sister group of diatoms, reveals the evolutionary specialization of diatoms from phago-mixotrophs to photoautotrophs.</title>
        <authorList>
            <person name="Ban H."/>
            <person name="Sato S."/>
            <person name="Yoshikawa S."/>
            <person name="Kazumasa Y."/>
            <person name="Nakamura Y."/>
            <person name="Ichinomiya M."/>
            <person name="Saitoh K."/>
            <person name="Sato N."/>
            <person name="Blanc-Mathieu R."/>
            <person name="Endo H."/>
            <person name="Kuwata A."/>
            <person name="Ogata H."/>
        </authorList>
    </citation>
    <scope>NUCLEOTIDE SEQUENCE</scope>
</reference>
<name>A0A9W7A538_9STRA</name>
<dbReference type="GO" id="GO:0005216">
    <property type="term" value="F:monoatomic ion channel activity"/>
    <property type="evidence" value="ECO:0007669"/>
    <property type="project" value="InterPro"/>
</dbReference>
<evidence type="ECO:0000313" key="9">
    <source>
        <dbReference type="EMBL" id="GMH62828.1"/>
    </source>
</evidence>
<gene>
    <name evidence="9" type="ORF">TrRE_jg11645</name>
</gene>
<feature type="transmembrane region" description="Helical" evidence="7">
    <location>
        <begin position="1059"/>
        <end position="1090"/>
    </location>
</feature>
<evidence type="ECO:0000256" key="2">
    <source>
        <dbReference type="ARBA" id="ARBA00004196"/>
    </source>
</evidence>
<dbReference type="PANTHER" id="PTHR48059:SF30">
    <property type="entry name" value="OS06G0587000 PROTEIN"/>
    <property type="match status" value="1"/>
</dbReference>
<dbReference type="PROSITE" id="PS51450">
    <property type="entry name" value="LRR"/>
    <property type="match status" value="1"/>
</dbReference>
<dbReference type="GO" id="GO:0016020">
    <property type="term" value="C:membrane"/>
    <property type="evidence" value="ECO:0007669"/>
    <property type="project" value="UniProtKB-SubCell"/>
</dbReference>
<evidence type="ECO:0000256" key="4">
    <source>
        <dbReference type="ARBA" id="ARBA00022989"/>
    </source>
</evidence>
<keyword evidence="5 7" id="KW-0472">Membrane</keyword>
<dbReference type="PANTHER" id="PTHR48059">
    <property type="entry name" value="POLYGALACTURONASE INHIBITOR 1"/>
    <property type="match status" value="1"/>
</dbReference>
<dbReference type="Pfam" id="PF00520">
    <property type="entry name" value="Ion_trans"/>
    <property type="match status" value="1"/>
</dbReference>
<dbReference type="InterPro" id="IPR005821">
    <property type="entry name" value="Ion_trans_dom"/>
</dbReference>
<evidence type="ECO:0000259" key="8">
    <source>
        <dbReference type="Pfam" id="PF00520"/>
    </source>
</evidence>
<evidence type="ECO:0000256" key="6">
    <source>
        <dbReference type="SAM" id="MobiDB-lite"/>
    </source>
</evidence>
<dbReference type="InterPro" id="IPR001611">
    <property type="entry name" value="Leu-rich_rpt"/>
</dbReference>
<sequence>NPNNHEYWGGRDNLGNRRLGFCKDKKDVDYGRLIYVNWSGFTLKHQSLPLLKGGISKKFQYLSALRHLDISENELTGPIPSELSELKSLRYLYLHKNKLTVSIWPWFASLKKLESIDLTGNRTDDGYFPHDEGLIELQRRLGPSKFRTDIKYEQDLERDKEIVREIWRHFGGEDDTLKNQAGESVNLWFDVIVSGDMGRTRVTELRWGKKPFHKTAPNRQTAEIPKIIGELTALVALDLSYNNLSGAVPEEILQLKQLKILRLNDNSLEANLPNLNELKELDEVSLENNKFAGGLIDLQKTRERVGEKFTSDFGTFALHDLIKAGAWVDALAALNEMKKQQQMKEIYEIRPPHDDTVIHSILKSDYHQDFGREILVKKIIEVTREKLPPLLGVNNDRGETPLHIFAAHANNTKVLKLLLSTFNNFKQIEPELKFDLADRTPLAVIKSIDEMDDSRPNRRVIVAILEAVMTGVEPDSMHIAAIMDEGLDKFKEIHGGGDSSSSIVNPDADDTKLHERTSRTVLSFYSEWGTDPDVLRWIISEFPDSLTTSFPTSGDGGLLPDEYAEQRQSDVGKTFMNIITTCRDGVSPYSLHVLCTMNASQKEIESFVESESLKHQKAAFGLPNKMTFYSEKAQISERHPLSYYCQHGTKPEVLSFLVEQYPPAIRELQEQNKTIFDFKSMSTKDTVSKAPATPKAAQKSGNFDKRITNSFRFTGSSRGLSIKKSKSLSSFITGSTSLMDEFTSSPLVYLFENITTDARFDNYDLRIRMLGAFFGGQLGETWEVFETLVEAFASGNVKVVQDRIESMVISHETEEPKWLNIFCWQQFLELTQEKHYFSLYFCLLLDATWEVVLDLNIRKEDSAKKYKKLVEKSIRVFIDNNARYRDNLLSELILEVSTADLQKIANTKIFKELLKDKMSAGLMLIYYGEFLLFNIFMVCFFSVSVEFKLAVKKEDMWEAGYLRRRVIGTAVFAGLFFLRDILQLRAAFRLGLARTWFRDYWNYVDILASTGPISLIIYFFNYGNGEDYPRLASIVACFAWLKVLSYLKSFSQPISTFTLMIFTILVDLVPFMVVLCCIGAMFGHIFYLLLSTEALDFHDDDAPHPFENYRDTFWTLYQTLLGEYDLDAFPDIYTKSFFFIYSFFVMIIFLNVLIAIVSDSYDMVLVNSVTLMYGFIYCLSYPLILVIRTMENHIRLEVGDGRNIEFEFDGPDEDEHDWSGKVLDIVRKINAKTAAECSDLKKIMRTQEMHIRKQDKLIFKIAQKLEVEELDDNMFKTGESGGVRTLVARVRAMKSHGRGLRGAVNKQMASSAVRNEERAKRKRSFFGGGGQSVFPGLSEDKYRKSEDKYRKDE</sequence>
<accession>A0A9W7A538</accession>
<dbReference type="EMBL" id="BRXZ01003832">
    <property type="protein sequence ID" value="GMH62828.1"/>
    <property type="molecule type" value="Genomic_DNA"/>
</dbReference>
<keyword evidence="10" id="KW-1185">Reference proteome</keyword>
<dbReference type="Pfam" id="PF00560">
    <property type="entry name" value="LRR_1"/>
    <property type="match status" value="1"/>
</dbReference>
<feature type="transmembrane region" description="Helical" evidence="7">
    <location>
        <begin position="924"/>
        <end position="945"/>
    </location>
</feature>
<evidence type="ECO:0000256" key="3">
    <source>
        <dbReference type="ARBA" id="ARBA00022692"/>
    </source>
</evidence>
<dbReference type="Proteomes" id="UP001165082">
    <property type="component" value="Unassembled WGS sequence"/>
</dbReference>
<feature type="transmembrane region" description="Helical" evidence="7">
    <location>
        <begin position="1164"/>
        <end position="1187"/>
    </location>
</feature>
<keyword evidence="3 7" id="KW-0812">Transmembrane</keyword>
<dbReference type="Gene3D" id="3.80.10.10">
    <property type="entry name" value="Ribonuclease Inhibitor"/>
    <property type="match status" value="2"/>
</dbReference>
<feature type="transmembrane region" description="Helical" evidence="7">
    <location>
        <begin position="1003"/>
        <end position="1022"/>
    </location>
</feature>